<evidence type="ECO:0000313" key="3">
    <source>
        <dbReference type="Proteomes" id="UP000438429"/>
    </source>
</evidence>
<accession>A0A6A4T2V1</accession>
<protein>
    <submittedName>
        <fullName evidence="2">Uncharacterized protein</fullName>
    </submittedName>
</protein>
<dbReference type="Proteomes" id="UP000438429">
    <property type="component" value="Unassembled WGS sequence"/>
</dbReference>
<evidence type="ECO:0000313" key="2">
    <source>
        <dbReference type="EMBL" id="KAF0039425.1"/>
    </source>
</evidence>
<comment type="caution">
    <text evidence="2">The sequence shown here is derived from an EMBL/GenBank/DDBJ whole genome shotgun (WGS) entry which is preliminary data.</text>
</comment>
<organism evidence="2 3">
    <name type="scientific">Scophthalmus maximus</name>
    <name type="common">Turbot</name>
    <name type="synonym">Psetta maxima</name>
    <dbReference type="NCBI Taxonomy" id="52904"/>
    <lineage>
        <taxon>Eukaryota</taxon>
        <taxon>Metazoa</taxon>
        <taxon>Chordata</taxon>
        <taxon>Craniata</taxon>
        <taxon>Vertebrata</taxon>
        <taxon>Euteleostomi</taxon>
        <taxon>Actinopterygii</taxon>
        <taxon>Neopterygii</taxon>
        <taxon>Teleostei</taxon>
        <taxon>Neoteleostei</taxon>
        <taxon>Acanthomorphata</taxon>
        <taxon>Carangaria</taxon>
        <taxon>Pleuronectiformes</taxon>
        <taxon>Pleuronectoidei</taxon>
        <taxon>Scophthalmidae</taxon>
        <taxon>Scophthalmus</taxon>
    </lineage>
</organism>
<evidence type="ECO:0000256" key="1">
    <source>
        <dbReference type="SAM" id="MobiDB-lite"/>
    </source>
</evidence>
<feature type="compositionally biased region" description="Basic and acidic residues" evidence="1">
    <location>
        <begin position="170"/>
        <end position="181"/>
    </location>
</feature>
<dbReference type="EMBL" id="VEVO01000007">
    <property type="protein sequence ID" value="KAF0039425.1"/>
    <property type="molecule type" value="Genomic_DNA"/>
</dbReference>
<feature type="region of interest" description="Disordered" evidence="1">
    <location>
        <begin position="162"/>
        <end position="181"/>
    </location>
</feature>
<gene>
    <name evidence="2" type="ORF">F2P81_007660</name>
</gene>
<proteinExistence type="predicted"/>
<dbReference type="AlphaFoldDB" id="A0A6A4T2V1"/>
<sequence length="199" mass="22205">MTVKKKTVSHNSNISYKQYLNTIKLHTKNGTCLCTARCKCVLLLWKLKRRDNEGPETANLSFIVFRLSALSLTVSIYCTIMDIFPPDDTSIVLFLFHMAVTWTTKRASPVATSEGSEPSQNAIIATIIFNIVIVSNVNQSVMKHFPILKGLLRSSQHRGKRIDFQSASSQERRRGSSRAEHRYPAGVLAAARSVVNAAH</sequence>
<name>A0A6A4T2V1_SCOMX</name>
<reference evidence="2 3" key="1">
    <citation type="submission" date="2019-06" db="EMBL/GenBank/DDBJ databases">
        <title>Draft genomes of female and male turbot (Scophthalmus maximus).</title>
        <authorList>
            <person name="Xu H."/>
            <person name="Xu X.-W."/>
            <person name="Shao C."/>
            <person name="Chen S."/>
        </authorList>
    </citation>
    <scope>NUCLEOTIDE SEQUENCE [LARGE SCALE GENOMIC DNA]</scope>
    <source>
        <strain evidence="2">Ysfricsl-2016a</strain>
        <tissue evidence="2">Blood</tissue>
    </source>
</reference>